<comment type="caution">
    <text evidence="1">The sequence shown here is derived from an EMBL/GenBank/DDBJ whole genome shotgun (WGS) entry which is preliminary data.</text>
</comment>
<accession>A0ABD0JKY6</accession>
<organism evidence="1 2">
    <name type="scientific">Batillaria attramentaria</name>
    <dbReference type="NCBI Taxonomy" id="370345"/>
    <lineage>
        <taxon>Eukaryota</taxon>
        <taxon>Metazoa</taxon>
        <taxon>Spiralia</taxon>
        <taxon>Lophotrochozoa</taxon>
        <taxon>Mollusca</taxon>
        <taxon>Gastropoda</taxon>
        <taxon>Caenogastropoda</taxon>
        <taxon>Sorbeoconcha</taxon>
        <taxon>Cerithioidea</taxon>
        <taxon>Batillariidae</taxon>
        <taxon>Batillaria</taxon>
    </lineage>
</organism>
<protein>
    <submittedName>
        <fullName evidence="1">Uncharacterized protein</fullName>
    </submittedName>
</protein>
<dbReference type="EMBL" id="JACVVK020000403">
    <property type="protein sequence ID" value="KAK7475536.1"/>
    <property type="molecule type" value="Genomic_DNA"/>
</dbReference>
<evidence type="ECO:0000313" key="1">
    <source>
        <dbReference type="EMBL" id="KAK7475536.1"/>
    </source>
</evidence>
<dbReference type="AlphaFoldDB" id="A0ABD0JKY6"/>
<proteinExistence type="predicted"/>
<sequence>MRVVGKKKKLLRQYLHAHVLAKDEPGFSFAPEGEAKGTNFCLIRRHGSAPQHLMKKANKLQTNRVRHGIDLEILPRDTPENMATPEIKPCL</sequence>
<evidence type="ECO:0000313" key="2">
    <source>
        <dbReference type="Proteomes" id="UP001519460"/>
    </source>
</evidence>
<dbReference type="Proteomes" id="UP001519460">
    <property type="component" value="Unassembled WGS sequence"/>
</dbReference>
<keyword evidence="2" id="KW-1185">Reference proteome</keyword>
<reference evidence="1 2" key="1">
    <citation type="journal article" date="2023" name="Sci. Data">
        <title>Genome assembly of the Korean intertidal mud-creeper Batillaria attramentaria.</title>
        <authorList>
            <person name="Patra A.K."/>
            <person name="Ho P.T."/>
            <person name="Jun S."/>
            <person name="Lee S.J."/>
            <person name="Kim Y."/>
            <person name="Won Y.J."/>
        </authorList>
    </citation>
    <scope>NUCLEOTIDE SEQUENCE [LARGE SCALE GENOMIC DNA]</scope>
    <source>
        <strain evidence="1">Wonlab-2016</strain>
    </source>
</reference>
<gene>
    <name evidence="1" type="ORF">BaRGS_00033225</name>
</gene>
<name>A0ABD0JKY6_9CAEN</name>